<keyword evidence="8" id="KW-1185">Reference proteome</keyword>
<reference evidence="7 8" key="1">
    <citation type="journal article" date="2015" name="Int. J. Syst. Evol. Microbiol.">
        <title>Carboxylicivirga linearis sp. nov., isolated from a sea cucumber culture pond.</title>
        <authorList>
            <person name="Wang F.Q."/>
            <person name="Zhou Y.X."/>
            <person name="Lin X.Z."/>
            <person name="Chen G.J."/>
            <person name="Du Z.J."/>
        </authorList>
    </citation>
    <scope>NUCLEOTIDE SEQUENCE [LARGE SCALE GENOMIC DNA]</scope>
    <source>
        <strain evidence="7 8">FB218</strain>
    </source>
</reference>
<evidence type="ECO:0000313" key="8">
    <source>
        <dbReference type="Proteomes" id="UP000708576"/>
    </source>
</evidence>
<dbReference type="CDD" id="cd07398">
    <property type="entry name" value="MPP_YbbF-LpxH"/>
    <property type="match status" value="1"/>
</dbReference>
<organism evidence="7 8">
    <name type="scientific">Carboxylicivirga linearis</name>
    <dbReference type="NCBI Taxonomy" id="1628157"/>
    <lineage>
        <taxon>Bacteria</taxon>
        <taxon>Pseudomonadati</taxon>
        <taxon>Bacteroidota</taxon>
        <taxon>Bacteroidia</taxon>
        <taxon>Marinilabiliales</taxon>
        <taxon>Marinilabiliaceae</taxon>
        <taxon>Carboxylicivirga</taxon>
    </lineage>
</organism>
<dbReference type="SUPFAM" id="SSF56300">
    <property type="entry name" value="Metallo-dependent phosphatases"/>
    <property type="match status" value="1"/>
</dbReference>
<keyword evidence="5" id="KW-0464">Manganese</keyword>
<evidence type="ECO:0000256" key="3">
    <source>
        <dbReference type="ARBA" id="ARBA00022723"/>
    </source>
</evidence>
<comment type="caution">
    <text evidence="7">The sequence shown here is derived from an EMBL/GenBank/DDBJ whole genome shotgun (WGS) entry which is preliminary data.</text>
</comment>
<keyword evidence="3" id="KW-0479">Metal-binding</keyword>
<accession>A0ABS5JQJ1</accession>
<proteinExistence type="predicted"/>
<feature type="domain" description="Calcineurin-like phosphoesterase" evidence="6">
    <location>
        <begin position="15"/>
        <end position="213"/>
    </location>
</feature>
<dbReference type="PANTHER" id="PTHR34990:SF2">
    <property type="entry name" value="BLL8164 PROTEIN"/>
    <property type="match status" value="1"/>
</dbReference>
<evidence type="ECO:0000256" key="5">
    <source>
        <dbReference type="ARBA" id="ARBA00023211"/>
    </source>
</evidence>
<evidence type="ECO:0000256" key="2">
    <source>
        <dbReference type="ARBA" id="ARBA00022519"/>
    </source>
</evidence>
<dbReference type="RefSeq" id="WP_212211958.1">
    <property type="nucleotide sequence ID" value="NZ_JAGUCO010000001.1"/>
</dbReference>
<sequence length="289" mass="32919">MSKENTIVKKEIEALVISDTHLGTYGAKAKELVSYLKTVNPKTIVLNGDIIDVWQFTTNYFPKTHTKVIRQLIKMMENGSEIVYLAGNHDEYLRRFVGMSVGNFRIANKLVLELNGTKSWIFHGDVFDVVMHHSKWLAKLGAKAYGFLTITNKMVNGLLSVFGKRRISLSRDVKKAIKGKKKNQITSRFELTVAELAITKQYDYVICGHIHWPEKKVITNDEGSVVYLNSGDWVENNTALEFYNGDWHLVHFKQQVSIKSSSNYLSSDDILIPNEKVLFRAMLNDVLSS</sequence>
<keyword evidence="4" id="KW-0472">Membrane</keyword>
<evidence type="ECO:0000256" key="4">
    <source>
        <dbReference type="ARBA" id="ARBA00023136"/>
    </source>
</evidence>
<dbReference type="Proteomes" id="UP000708576">
    <property type="component" value="Unassembled WGS sequence"/>
</dbReference>
<evidence type="ECO:0000256" key="1">
    <source>
        <dbReference type="ARBA" id="ARBA00022475"/>
    </source>
</evidence>
<dbReference type="InterPro" id="IPR004843">
    <property type="entry name" value="Calcineurin-like_PHP"/>
</dbReference>
<evidence type="ECO:0000313" key="7">
    <source>
        <dbReference type="EMBL" id="MBS2096671.1"/>
    </source>
</evidence>
<dbReference type="Gene3D" id="3.60.21.10">
    <property type="match status" value="1"/>
</dbReference>
<keyword evidence="1" id="KW-1003">Cell membrane</keyword>
<keyword evidence="2" id="KW-0997">Cell inner membrane</keyword>
<dbReference type="PANTHER" id="PTHR34990">
    <property type="entry name" value="UDP-2,3-DIACYLGLUCOSAMINE HYDROLASE-RELATED"/>
    <property type="match status" value="1"/>
</dbReference>
<protein>
    <submittedName>
        <fullName evidence="7">UDP-2,3-diacylglucosamine diphosphatase</fullName>
    </submittedName>
</protein>
<dbReference type="Pfam" id="PF00149">
    <property type="entry name" value="Metallophos"/>
    <property type="match status" value="1"/>
</dbReference>
<dbReference type="InterPro" id="IPR029052">
    <property type="entry name" value="Metallo-depent_PP-like"/>
</dbReference>
<evidence type="ECO:0000259" key="6">
    <source>
        <dbReference type="Pfam" id="PF00149"/>
    </source>
</evidence>
<dbReference type="InterPro" id="IPR043461">
    <property type="entry name" value="LpxH-like"/>
</dbReference>
<gene>
    <name evidence="7" type="ORF">KEM10_00190</name>
</gene>
<name>A0ABS5JQJ1_9BACT</name>
<dbReference type="EMBL" id="JAGUCO010000001">
    <property type="protein sequence ID" value="MBS2096671.1"/>
    <property type="molecule type" value="Genomic_DNA"/>
</dbReference>